<accession>A0ACA9UJQ1</accession>
<comment type="caution">
    <text evidence="1">The sequence shown here is derived from an EMBL/GenBank/DDBJ whole genome shotgun (WGS) entry which is preliminary data.</text>
</comment>
<organism evidence="1 2">
    <name type="scientific">Clonostachys rosea f. rosea IK726</name>
    <dbReference type="NCBI Taxonomy" id="1349383"/>
    <lineage>
        <taxon>Eukaryota</taxon>
        <taxon>Fungi</taxon>
        <taxon>Dikarya</taxon>
        <taxon>Ascomycota</taxon>
        <taxon>Pezizomycotina</taxon>
        <taxon>Sordariomycetes</taxon>
        <taxon>Hypocreomycetidae</taxon>
        <taxon>Hypocreales</taxon>
        <taxon>Bionectriaceae</taxon>
        <taxon>Clonostachys</taxon>
    </lineage>
</organism>
<gene>
    <name evidence="1" type="ORF">CRV2_00019655</name>
</gene>
<reference evidence="1" key="2">
    <citation type="submission" date="2021-10" db="EMBL/GenBank/DDBJ databases">
        <authorList>
            <person name="Piombo E."/>
        </authorList>
    </citation>
    <scope>NUCLEOTIDE SEQUENCE</scope>
</reference>
<dbReference type="Proteomes" id="UP000836387">
    <property type="component" value="Unassembled WGS sequence"/>
</dbReference>
<reference evidence="1" key="1">
    <citation type="submission" date="2020-04" db="EMBL/GenBank/DDBJ databases">
        <authorList>
            <person name="Broberg M."/>
        </authorList>
    </citation>
    <scope>NUCLEOTIDE SEQUENCE</scope>
</reference>
<name>A0ACA9UJQ1_BIOOC</name>
<evidence type="ECO:0000313" key="2">
    <source>
        <dbReference type="Proteomes" id="UP000836387"/>
    </source>
</evidence>
<sequence length="88" mass="9622">MIPKTDVDRYECGTVGADPKVRSSELKKQETTAQAPICPPIFFKIASVDIPEGDKAVTVKVIDNGARITGPLSFFMDPPVLDNMQSRQ</sequence>
<keyword evidence="2" id="KW-1185">Reference proteome</keyword>
<evidence type="ECO:0000313" key="1">
    <source>
        <dbReference type="EMBL" id="CAG9953496.1"/>
    </source>
</evidence>
<protein>
    <submittedName>
        <fullName evidence="1">Uncharacterized protein</fullName>
    </submittedName>
</protein>
<proteinExistence type="predicted"/>
<dbReference type="EMBL" id="CADEHS020000529">
    <property type="protein sequence ID" value="CAG9953496.1"/>
    <property type="molecule type" value="Genomic_DNA"/>
</dbReference>